<sequence>MQLRSTFATTTAALLVGLVVAASPAAAAQNYAPDCSGKATVTNVSTYELTYEITCNDFTTTYVDGADVTKTVTYPGAVNGYSIFSVTRNIVGFDTEPFVLNPDGSSAASSFQTISCNGEIPSNAIGCSLSSATSLYTRAGAGTDISPYAYSAATVSGLFAKPGSDYVALTELFPSDKLFPANSGKKIIPAKAGNKITGTIHVDANPCKALLQLPKLMANVSDGEGQQGVPFNLSVASSTKVKLTPGGKGITLAHGCPYVLKKKTYHAS</sequence>
<accession>A0A6J7DGJ7</accession>
<dbReference type="AlphaFoldDB" id="A0A6J7DGJ7"/>
<gene>
    <name evidence="1" type="ORF">UFOPK3444_00602</name>
</gene>
<evidence type="ECO:0000313" key="1">
    <source>
        <dbReference type="EMBL" id="CAB4868730.1"/>
    </source>
</evidence>
<reference evidence="1" key="1">
    <citation type="submission" date="2020-05" db="EMBL/GenBank/DDBJ databases">
        <authorList>
            <person name="Chiriac C."/>
            <person name="Salcher M."/>
            <person name="Ghai R."/>
            <person name="Kavagutti S V."/>
        </authorList>
    </citation>
    <scope>NUCLEOTIDE SEQUENCE</scope>
</reference>
<organism evidence="1">
    <name type="scientific">freshwater metagenome</name>
    <dbReference type="NCBI Taxonomy" id="449393"/>
    <lineage>
        <taxon>unclassified sequences</taxon>
        <taxon>metagenomes</taxon>
        <taxon>ecological metagenomes</taxon>
    </lineage>
</organism>
<protein>
    <submittedName>
        <fullName evidence="1">Unannotated protein</fullName>
    </submittedName>
</protein>
<proteinExistence type="predicted"/>
<name>A0A6J7DGJ7_9ZZZZ</name>
<dbReference type="EMBL" id="CAFBLU010000007">
    <property type="protein sequence ID" value="CAB4868730.1"/>
    <property type="molecule type" value="Genomic_DNA"/>
</dbReference>